<feature type="region of interest" description="Disordered" evidence="1">
    <location>
        <begin position="269"/>
        <end position="306"/>
    </location>
</feature>
<reference evidence="2" key="1">
    <citation type="submission" date="2020-03" db="EMBL/GenBank/DDBJ databases">
        <authorList>
            <person name="Weist P."/>
        </authorList>
    </citation>
    <scope>NUCLEOTIDE SEQUENCE</scope>
</reference>
<dbReference type="Proteomes" id="UP001153269">
    <property type="component" value="Unassembled WGS sequence"/>
</dbReference>
<feature type="region of interest" description="Disordered" evidence="1">
    <location>
        <begin position="129"/>
        <end position="184"/>
    </location>
</feature>
<proteinExistence type="predicted"/>
<dbReference type="EMBL" id="CADEAL010002230">
    <property type="protein sequence ID" value="CAB1439109.1"/>
    <property type="molecule type" value="Genomic_DNA"/>
</dbReference>
<feature type="compositionally biased region" description="Basic and acidic residues" evidence="1">
    <location>
        <begin position="129"/>
        <end position="141"/>
    </location>
</feature>
<dbReference type="AlphaFoldDB" id="A0A9N7UXX5"/>
<evidence type="ECO:0000256" key="1">
    <source>
        <dbReference type="SAM" id="MobiDB-lite"/>
    </source>
</evidence>
<keyword evidence="3" id="KW-1185">Reference proteome</keyword>
<accession>A0A9N7UXX5</accession>
<protein>
    <submittedName>
        <fullName evidence="2">Uncharacterized protein</fullName>
    </submittedName>
</protein>
<feature type="region of interest" description="Disordered" evidence="1">
    <location>
        <begin position="31"/>
        <end position="56"/>
    </location>
</feature>
<gene>
    <name evidence="2" type="ORF">PLEPLA_LOCUS26945</name>
</gene>
<evidence type="ECO:0000313" key="3">
    <source>
        <dbReference type="Proteomes" id="UP001153269"/>
    </source>
</evidence>
<comment type="caution">
    <text evidence="2">The sequence shown here is derived from an EMBL/GenBank/DDBJ whole genome shotgun (WGS) entry which is preliminary data.</text>
</comment>
<name>A0A9N7UXX5_PLEPL</name>
<sequence>MAAPSGYSCWTLLEMVSSAARTSLPVNSLNFSGPRRKRRERRAVDFRSDNAASTEFSTNTRGLDCTDTHHTCTPPTRGHVGSSVLLNGTLQKTAAVFWKRTNNHLVPNSRSRISAAGNAAGHLHDKRDICAGERGPDEAAGGHEPGGPLSRCPRPGPVNNGEGRRVRVTGGAGGETQDFTSVPSDMKIEGSRLQDEATERSLARSFFSVLFAEDLRLQGRFLSAPVVVHGDEVHTSSLLLHISGFDTHVHQRGRQRMHLLQQPQKFNLPQPMMVNTSSMESLPTSSMESIPTSSTASDSETPHTCT</sequence>
<evidence type="ECO:0000313" key="2">
    <source>
        <dbReference type="EMBL" id="CAB1439109.1"/>
    </source>
</evidence>
<organism evidence="2 3">
    <name type="scientific">Pleuronectes platessa</name>
    <name type="common">European plaice</name>
    <dbReference type="NCBI Taxonomy" id="8262"/>
    <lineage>
        <taxon>Eukaryota</taxon>
        <taxon>Metazoa</taxon>
        <taxon>Chordata</taxon>
        <taxon>Craniata</taxon>
        <taxon>Vertebrata</taxon>
        <taxon>Euteleostomi</taxon>
        <taxon>Actinopterygii</taxon>
        <taxon>Neopterygii</taxon>
        <taxon>Teleostei</taxon>
        <taxon>Neoteleostei</taxon>
        <taxon>Acanthomorphata</taxon>
        <taxon>Carangaria</taxon>
        <taxon>Pleuronectiformes</taxon>
        <taxon>Pleuronectoidei</taxon>
        <taxon>Pleuronectidae</taxon>
        <taxon>Pleuronectes</taxon>
    </lineage>
</organism>